<dbReference type="PROSITE" id="PS50096">
    <property type="entry name" value="IQ"/>
    <property type="match status" value="1"/>
</dbReference>
<dbReference type="Pfam" id="PF00612">
    <property type="entry name" value="IQ"/>
    <property type="match status" value="1"/>
</dbReference>
<comment type="subcellular location">
    <subcellularLocation>
        <location evidence="1">Cytoplasm</location>
        <location evidence="1">Cytoskeleton</location>
        <location evidence="1">Flagellum axoneme</location>
    </subcellularLocation>
</comment>
<dbReference type="EMBL" id="VWPV01009515">
    <property type="protein sequence ID" value="NWH59089.1"/>
    <property type="molecule type" value="Genomic_DNA"/>
</dbReference>
<gene>
    <name evidence="12" type="primary">Iqcg</name>
    <name evidence="12" type="ORF">GEOCAL_R13076</name>
</gene>
<dbReference type="InterPro" id="IPR042618">
    <property type="entry name" value="IQCG"/>
</dbReference>
<sequence>MEKLTYLEALEFSAVLEECVDQLSVLGYIMPGSCKDKTVFSHIGSQEIKEIPETQRKVDINDQELMSARRGSRENIASTSLKSTEHKQQRGKTEGLKSTHHLSSRATEHSAPFAKKFRKIQADRQYASDVITATMKELQESGTFNSLTEANEREKAETSKIHDALIREEEGKKKIKALQKQLQNVKKETERELKNRDDMIAYLRHKLEVMKIETDMERRYMKKITDLQVCETQKKCHNAESGLEKEIQKLKSEIEDENRVHMETEKFLRKQYKIAEEKLKHWINKYKNDMDAKEKELDALKAARANNLEIMQRVAKECLTFEETIIGDRTEKETERRKIEQEALELKSILKLQAWWRGTMVRRNLGPYKVLNMMQKKKLSQQQMKGKKKNSEAKKKTR</sequence>
<keyword evidence="5" id="KW-0282">Flagellum</keyword>
<evidence type="ECO:0000256" key="8">
    <source>
        <dbReference type="ARBA" id="ARBA00023273"/>
    </source>
</evidence>
<feature type="region of interest" description="Disordered" evidence="11">
    <location>
        <begin position="66"/>
        <end position="111"/>
    </location>
</feature>
<comment type="similarity">
    <text evidence="2">Belongs to the DRC9 family.</text>
</comment>
<dbReference type="CDD" id="cd23766">
    <property type="entry name" value="IQCG"/>
    <property type="match status" value="1"/>
</dbReference>
<accession>A0A7K4J3A5</accession>
<feature type="coiled-coil region" evidence="10">
    <location>
        <begin position="168"/>
        <end position="199"/>
    </location>
</feature>
<feature type="non-terminal residue" evidence="12">
    <location>
        <position position="398"/>
    </location>
</feature>
<evidence type="ECO:0000313" key="13">
    <source>
        <dbReference type="Proteomes" id="UP000531151"/>
    </source>
</evidence>
<reference evidence="12 13" key="1">
    <citation type="submission" date="2019-09" db="EMBL/GenBank/DDBJ databases">
        <title>Bird 10,000 Genomes (B10K) Project - Family phase.</title>
        <authorList>
            <person name="Zhang G."/>
        </authorList>
    </citation>
    <scope>NUCLEOTIDE SEQUENCE [LARGE SCALE GENOMIC DNA]</scope>
    <source>
        <strain evidence="12">B10K-CU-031-07</strain>
        <tissue evidence="12">Muscle</tissue>
    </source>
</reference>
<dbReference type="InterPro" id="IPR000048">
    <property type="entry name" value="IQ_motif_EF-hand-BS"/>
</dbReference>
<name>A0A7K4J3A5_GEOCA</name>
<feature type="coiled-coil region" evidence="10">
    <location>
        <begin position="240"/>
        <end position="303"/>
    </location>
</feature>
<comment type="caution">
    <text evidence="12">The sequence shown here is derived from an EMBL/GenBank/DDBJ whole genome shotgun (WGS) entry which is preliminary data.</text>
</comment>
<keyword evidence="4" id="KW-0963">Cytoplasm</keyword>
<dbReference type="PANTHER" id="PTHR14871:SF1">
    <property type="entry name" value="DYNEIN REGULATORY COMPLEX PROTEIN 9"/>
    <property type="match status" value="1"/>
</dbReference>
<feature type="compositionally biased region" description="Basic and acidic residues" evidence="11">
    <location>
        <begin position="389"/>
        <end position="398"/>
    </location>
</feature>
<dbReference type="GO" id="GO:0036126">
    <property type="term" value="C:sperm flagellum"/>
    <property type="evidence" value="ECO:0007669"/>
    <property type="project" value="TreeGrafter"/>
</dbReference>
<evidence type="ECO:0000256" key="1">
    <source>
        <dbReference type="ARBA" id="ARBA00004611"/>
    </source>
</evidence>
<keyword evidence="6" id="KW-0969">Cilium</keyword>
<evidence type="ECO:0000256" key="11">
    <source>
        <dbReference type="SAM" id="MobiDB-lite"/>
    </source>
</evidence>
<dbReference type="SMART" id="SM00015">
    <property type="entry name" value="IQ"/>
    <property type="match status" value="1"/>
</dbReference>
<dbReference type="GO" id="GO:0005737">
    <property type="term" value="C:cytoplasm"/>
    <property type="evidence" value="ECO:0007669"/>
    <property type="project" value="TreeGrafter"/>
</dbReference>
<keyword evidence="7" id="KW-0206">Cytoskeleton</keyword>
<keyword evidence="13" id="KW-1185">Reference proteome</keyword>
<feature type="non-terminal residue" evidence="12">
    <location>
        <position position="1"/>
    </location>
</feature>
<evidence type="ECO:0000256" key="2">
    <source>
        <dbReference type="ARBA" id="ARBA00008222"/>
    </source>
</evidence>
<dbReference type="PANTHER" id="PTHR14871">
    <property type="entry name" value="DYNEIN REGULATORY COMPLEX PROTEIN 9"/>
    <property type="match status" value="1"/>
</dbReference>
<dbReference type="OrthoDB" id="10254713at2759"/>
<evidence type="ECO:0000256" key="3">
    <source>
        <dbReference type="ARBA" id="ARBA00013738"/>
    </source>
</evidence>
<proteinExistence type="inferred from homology"/>
<dbReference type="Proteomes" id="UP000531151">
    <property type="component" value="Unassembled WGS sequence"/>
</dbReference>
<evidence type="ECO:0000313" key="12">
    <source>
        <dbReference type="EMBL" id="NWH59089.1"/>
    </source>
</evidence>
<evidence type="ECO:0000256" key="5">
    <source>
        <dbReference type="ARBA" id="ARBA00022846"/>
    </source>
</evidence>
<evidence type="ECO:0000256" key="9">
    <source>
        <dbReference type="ARBA" id="ARBA00032183"/>
    </source>
</evidence>
<dbReference type="GO" id="GO:0007288">
    <property type="term" value="P:sperm axoneme assembly"/>
    <property type="evidence" value="ECO:0007669"/>
    <property type="project" value="TreeGrafter"/>
</dbReference>
<keyword evidence="8" id="KW-0966">Cell projection</keyword>
<feature type="compositionally biased region" description="Basic and acidic residues" evidence="11">
    <location>
        <begin position="83"/>
        <end position="97"/>
    </location>
</feature>
<protein>
    <recommendedName>
        <fullName evidence="3">Dynein regulatory complex protein 9</fullName>
    </recommendedName>
    <alternativeName>
        <fullName evidence="9">IQ domain-containing protein G</fullName>
    </alternativeName>
</protein>
<organism evidence="12 13">
    <name type="scientific">Geococcyx californianus</name>
    <name type="common">Greater roadrunner</name>
    <name type="synonym">Saurothera californiana</name>
    <dbReference type="NCBI Taxonomy" id="8947"/>
    <lineage>
        <taxon>Eukaryota</taxon>
        <taxon>Metazoa</taxon>
        <taxon>Chordata</taxon>
        <taxon>Craniata</taxon>
        <taxon>Vertebrata</taxon>
        <taxon>Euteleostomi</taxon>
        <taxon>Archelosauria</taxon>
        <taxon>Archosauria</taxon>
        <taxon>Dinosauria</taxon>
        <taxon>Saurischia</taxon>
        <taxon>Theropoda</taxon>
        <taxon>Coelurosauria</taxon>
        <taxon>Aves</taxon>
        <taxon>Neognathae</taxon>
        <taxon>Neoaves</taxon>
        <taxon>Otidimorphae</taxon>
        <taxon>Cuculiformes</taxon>
        <taxon>Neomorphidae</taxon>
        <taxon>Geococcyx</taxon>
    </lineage>
</organism>
<evidence type="ECO:0000256" key="10">
    <source>
        <dbReference type="SAM" id="Coils"/>
    </source>
</evidence>
<dbReference type="AlphaFoldDB" id="A0A7K4J3A5"/>
<feature type="region of interest" description="Disordered" evidence="11">
    <location>
        <begin position="376"/>
        <end position="398"/>
    </location>
</feature>
<evidence type="ECO:0000256" key="7">
    <source>
        <dbReference type="ARBA" id="ARBA00023212"/>
    </source>
</evidence>
<keyword evidence="10" id="KW-0175">Coiled coil</keyword>
<evidence type="ECO:0000256" key="4">
    <source>
        <dbReference type="ARBA" id="ARBA00022490"/>
    </source>
</evidence>
<evidence type="ECO:0000256" key="6">
    <source>
        <dbReference type="ARBA" id="ARBA00023069"/>
    </source>
</evidence>